<dbReference type="Gene3D" id="3.40.50.1820">
    <property type="entry name" value="alpha/beta hydrolase"/>
    <property type="match status" value="1"/>
</dbReference>
<proteinExistence type="inferred from homology"/>
<dbReference type="GO" id="GO:0006508">
    <property type="term" value="P:proteolysis"/>
    <property type="evidence" value="ECO:0007669"/>
    <property type="project" value="UniProtKB-KW"/>
</dbReference>
<dbReference type="Pfam" id="PF00450">
    <property type="entry name" value="Peptidase_S10"/>
    <property type="match status" value="1"/>
</dbReference>
<dbReference type="AlphaFoldDB" id="A0AAD4E0V7"/>
<dbReference type="PRINTS" id="PR00724">
    <property type="entry name" value="CRBOXYPTASEC"/>
</dbReference>
<evidence type="ECO:0000256" key="1">
    <source>
        <dbReference type="ARBA" id="ARBA00009431"/>
    </source>
</evidence>
<evidence type="ECO:0000256" key="4">
    <source>
        <dbReference type="ARBA" id="ARBA00022801"/>
    </source>
</evidence>
<dbReference type="EMBL" id="JABBWK010000045">
    <property type="protein sequence ID" value="KAG1897577.1"/>
    <property type="molecule type" value="Genomic_DNA"/>
</dbReference>
<dbReference type="PROSITE" id="PS00131">
    <property type="entry name" value="CARBOXYPEPT_SER_SER"/>
    <property type="match status" value="1"/>
</dbReference>
<dbReference type="Proteomes" id="UP001195769">
    <property type="component" value="Unassembled WGS sequence"/>
</dbReference>
<evidence type="ECO:0000256" key="2">
    <source>
        <dbReference type="ARBA" id="ARBA00022645"/>
    </source>
</evidence>
<keyword evidence="2 6" id="KW-0121">Carboxypeptidase</keyword>
<dbReference type="PANTHER" id="PTHR11802:SF479">
    <property type="entry name" value="CARBOXYPEPTIDASE"/>
    <property type="match status" value="1"/>
</dbReference>
<sequence>MRLLAVFATLLAVAAVSGRLMTMQEMNEGRLEAAKRWQTGGSQNGKSGGVQNFTFTNPKASEFYVDGKSLPLVDFDVGPSWAGLLPISNSPNETRQLFFWFFPPGPQGSLDDLIFWTNGGPGCSSLAGLLEENGASLFVDDKTSITEMFEALYLVLGWTNLSSVLWVEQPVGTGFSQGIPDAQNEDDVAVQVVGFMQQFLEVFSELKGKKLYLSGESYAGRYVPCESAVIFFERNSKTNEDIANYIYENPTLLDLSLQGIWINDPLFSWFVVQQEIPAWDFVKKHASLFSFDQTYMEQLDAMAAMCNYTGYMDKYVTYPPKGLLPLPGDSINFVQGCDIWTDIYFNALMINPSFNIYRIWDTYPLPWDVLGLLDTQSPIYFNLTDVKEAIHAPVNTDWFICKPDVFETGDGSLPPAFTVLPNVIEKSQRTVIVHGLADFMLIAAGDRIVIQNMTWNGLQGFQTPIANDSFMIDGVGAYGSMHSERGLTYYEVALSGHMVPQFAPVASFQIMQYLMGFRDTP</sequence>
<dbReference type="PANTHER" id="PTHR11802">
    <property type="entry name" value="SERINE PROTEASE FAMILY S10 SERINE CARBOXYPEPTIDASE"/>
    <property type="match status" value="1"/>
</dbReference>
<dbReference type="InterPro" id="IPR018202">
    <property type="entry name" value="Ser_caboxypep_ser_AS"/>
</dbReference>
<dbReference type="EC" id="3.4.16.-" evidence="6"/>
<name>A0AAD4E0V7_9AGAM</name>
<keyword evidence="3 6" id="KW-0645">Protease</keyword>
<dbReference type="GO" id="GO:0004185">
    <property type="term" value="F:serine-type carboxypeptidase activity"/>
    <property type="evidence" value="ECO:0007669"/>
    <property type="project" value="UniProtKB-UniRule"/>
</dbReference>
<evidence type="ECO:0000256" key="6">
    <source>
        <dbReference type="RuleBase" id="RU361156"/>
    </source>
</evidence>
<reference evidence="7" key="1">
    <citation type="journal article" date="2020" name="New Phytol.">
        <title>Comparative genomics reveals dynamic genome evolution in host specialist ectomycorrhizal fungi.</title>
        <authorList>
            <person name="Lofgren L.A."/>
            <person name="Nguyen N.H."/>
            <person name="Vilgalys R."/>
            <person name="Ruytinx J."/>
            <person name="Liao H.L."/>
            <person name="Branco S."/>
            <person name="Kuo A."/>
            <person name="LaButti K."/>
            <person name="Lipzen A."/>
            <person name="Andreopoulos W."/>
            <person name="Pangilinan J."/>
            <person name="Riley R."/>
            <person name="Hundley H."/>
            <person name="Na H."/>
            <person name="Barry K."/>
            <person name="Grigoriev I.V."/>
            <person name="Stajich J.E."/>
            <person name="Kennedy P.G."/>
        </authorList>
    </citation>
    <scope>NUCLEOTIDE SEQUENCE</scope>
    <source>
        <strain evidence="7">FC203</strain>
    </source>
</reference>
<protein>
    <recommendedName>
        <fullName evidence="6">Carboxypeptidase</fullName>
        <ecNumber evidence="6">3.4.16.-</ecNumber>
    </recommendedName>
</protein>
<feature type="chain" id="PRO_5041778022" description="Carboxypeptidase" evidence="6">
    <location>
        <begin position="19"/>
        <end position="521"/>
    </location>
</feature>
<feature type="signal peptide" evidence="6">
    <location>
        <begin position="1"/>
        <end position="18"/>
    </location>
</feature>
<accession>A0AAD4E0V7</accession>
<gene>
    <name evidence="7" type="ORF">F5891DRAFT_1191775</name>
</gene>
<dbReference type="InterPro" id="IPR001563">
    <property type="entry name" value="Peptidase_S10"/>
</dbReference>
<evidence type="ECO:0000256" key="5">
    <source>
        <dbReference type="ARBA" id="ARBA00023180"/>
    </source>
</evidence>
<dbReference type="SUPFAM" id="SSF53474">
    <property type="entry name" value="alpha/beta-Hydrolases"/>
    <property type="match status" value="1"/>
</dbReference>
<dbReference type="InterPro" id="IPR029058">
    <property type="entry name" value="AB_hydrolase_fold"/>
</dbReference>
<comment type="similarity">
    <text evidence="1 6">Belongs to the peptidase S10 family.</text>
</comment>
<keyword evidence="6" id="KW-0732">Signal</keyword>
<comment type="caution">
    <text evidence="7">The sequence shown here is derived from an EMBL/GenBank/DDBJ whole genome shotgun (WGS) entry which is preliminary data.</text>
</comment>
<dbReference type="GeneID" id="64661802"/>
<evidence type="ECO:0000313" key="8">
    <source>
        <dbReference type="Proteomes" id="UP001195769"/>
    </source>
</evidence>
<dbReference type="RefSeq" id="XP_041223153.1">
    <property type="nucleotide sequence ID" value="XM_041367504.1"/>
</dbReference>
<keyword evidence="5" id="KW-0325">Glycoprotein</keyword>
<keyword evidence="4 6" id="KW-0378">Hydrolase</keyword>
<evidence type="ECO:0000313" key="7">
    <source>
        <dbReference type="EMBL" id="KAG1897577.1"/>
    </source>
</evidence>
<evidence type="ECO:0000256" key="3">
    <source>
        <dbReference type="ARBA" id="ARBA00022670"/>
    </source>
</evidence>
<organism evidence="7 8">
    <name type="scientific">Suillus fuscotomentosus</name>
    <dbReference type="NCBI Taxonomy" id="1912939"/>
    <lineage>
        <taxon>Eukaryota</taxon>
        <taxon>Fungi</taxon>
        <taxon>Dikarya</taxon>
        <taxon>Basidiomycota</taxon>
        <taxon>Agaricomycotina</taxon>
        <taxon>Agaricomycetes</taxon>
        <taxon>Agaricomycetidae</taxon>
        <taxon>Boletales</taxon>
        <taxon>Suillineae</taxon>
        <taxon>Suillaceae</taxon>
        <taxon>Suillus</taxon>
    </lineage>
</organism>
<keyword evidence="8" id="KW-1185">Reference proteome</keyword>